<dbReference type="PANTHER" id="PTHR36510">
    <property type="entry name" value="GLUTAMATE--CYSTEINE LIGASE 2-RELATED"/>
    <property type="match status" value="1"/>
</dbReference>
<dbReference type="PIRSF" id="PIRSF012666">
    <property type="entry name" value="UCP012666"/>
    <property type="match status" value="1"/>
</dbReference>
<proteinExistence type="predicted"/>
<accession>A0A346XUQ6</accession>
<keyword evidence="3" id="KW-1185">Reference proteome</keyword>
<dbReference type="OrthoDB" id="240589at2"/>
<dbReference type="InterPro" id="IPR050141">
    <property type="entry name" value="GCL_type2/YbdK_subfam"/>
</dbReference>
<reference evidence="2 3" key="1">
    <citation type="submission" date="2018-09" db="EMBL/GenBank/DDBJ databases">
        <title>Complete genome sequence of Euzebya sp. DY32-46 isolated from seawater of Pacific Ocean.</title>
        <authorList>
            <person name="Xu L."/>
            <person name="Wu Y.-H."/>
            <person name="Xu X.-W."/>
        </authorList>
    </citation>
    <scope>NUCLEOTIDE SEQUENCE [LARGE SCALE GENOMIC DNA]</scope>
    <source>
        <strain evidence="2 3">DY32-46</strain>
    </source>
</reference>
<gene>
    <name evidence="2" type="ORF">DVS28_a1253</name>
</gene>
<dbReference type="RefSeq" id="WP_114590677.1">
    <property type="nucleotide sequence ID" value="NZ_CP031165.1"/>
</dbReference>
<dbReference type="KEGG" id="euz:DVS28_a1253"/>
<dbReference type="SUPFAM" id="SSF55931">
    <property type="entry name" value="Glutamine synthetase/guanido kinase"/>
    <property type="match status" value="1"/>
</dbReference>
<dbReference type="GO" id="GO:0016879">
    <property type="term" value="F:ligase activity, forming carbon-nitrogen bonds"/>
    <property type="evidence" value="ECO:0007669"/>
    <property type="project" value="TreeGrafter"/>
</dbReference>
<evidence type="ECO:0000313" key="2">
    <source>
        <dbReference type="EMBL" id="AXV05953.1"/>
    </source>
</evidence>
<dbReference type="InterPro" id="IPR016602">
    <property type="entry name" value="UCP012666"/>
</dbReference>
<evidence type="ECO:0000256" key="1">
    <source>
        <dbReference type="ARBA" id="ARBA00048819"/>
    </source>
</evidence>
<comment type="catalytic activity">
    <reaction evidence="1">
        <text>L-cysteine + L-glutamate + ATP = gamma-L-glutamyl-L-cysteine + ADP + phosphate + H(+)</text>
        <dbReference type="Rhea" id="RHEA:13285"/>
        <dbReference type="ChEBI" id="CHEBI:15378"/>
        <dbReference type="ChEBI" id="CHEBI:29985"/>
        <dbReference type="ChEBI" id="CHEBI:30616"/>
        <dbReference type="ChEBI" id="CHEBI:35235"/>
        <dbReference type="ChEBI" id="CHEBI:43474"/>
        <dbReference type="ChEBI" id="CHEBI:58173"/>
        <dbReference type="ChEBI" id="CHEBI:456216"/>
        <dbReference type="EC" id="6.3.2.2"/>
    </reaction>
</comment>
<sequence>MGRDIDTIQFTREDRRRYREKVKMCLRVLEGLIDAGRFSTGRRTLGVELEVYLTDDRAQVLPVNAEVLAALASPDFQTELAQFNMEFATPPRPVQGDCFVQVEDELRQSLIRASAKAEDFDAHVVMIGILPTLTDFDVTEQNLSANPRYKALNDAILNARGEDLIIHIEGDETLSTVTNSILFEAACTSMQLHLQVDPDDFARYWNAAQVVSGPLVAMAANSPFFLGKRLHHETRIALFEQATDTRTEELAEQGVRPRVWFGEKWLTQGVLELFEENVRYFPSLLPITEATDPDEILASGDIPRLEELTLHNGTVYRWNRPVYDIAGGRPHLRIENRVLPAGPTVIDCAANVALYYGLLAGLADTQAPVWPEMSFTAAEDNFFAAARYGIGAELYWPGIGMVGAQELMLRHLIPLAQRGLEAWDIDASDIDRYLSIIERRAVTGRNGAVWQIEAFDHVLESHGLSRAAAREAVTTRYTELHQQGEPVHTWPVTAGDALGNGA</sequence>
<dbReference type="Gene3D" id="3.30.590.20">
    <property type="match status" value="1"/>
</dbReference>
<dbReference type="InterPro" id="IPR006336">
    <property type="entry name" value="GCS2"/>
</dbReference>
<evidence type="ECO:0008006" key="4">
    <source>
        <dbReference type="Google" id="ProtNLM"/>
    </source>
</evidence>
<dbReference type="InterPro" id="IPR014746">
    <property type="entry name" value="Gln_synth/guanido_kin_cat_dom"/>
</dbReference>
<organism evidence="2 3">
    <name type="scientific">Euzebya pacifica</name>
    <dbReference type="NCBI Taxonomy" id="1608957"/>
    <lineage>
        <taxon>Bacteria</taxon>
        <taxon>Bacillati</taxon>
        <taxon>Actinomycetota</taxon>
        <taxon>Nitriliruptoria</taxon>
        <taxon>Euzebyales</taxon>
    </lineage>
</organism>
<dbReference type="Proteomes" id="UP000264006">
    <property type="component" value="Chromosome"/>
</dbReference>
<name>A0A346XUQ6_9ACTN</name>
<dbReference type="PANTHER" id="PTHR36510:SF3">
    <property type="entry name" value="CONSERVED PROTEIN"/>
    <property type="match status" value="1"/>
</dbReference>
<dbReference type="AlphaFoldDB" id="A0A346XUQ6"/>
<dbReference type="EMBL" id="CP031165">
    <property type="protein sequence ID" value="AXV05953.1"/>
    <property type="molecule type" value="Genomic_DNA"/>
</dbReference>
<dbReference type="Pfam" id="PF04107">
    <property type="entry name" value="GCS2"/>
    <property type="match status" value="1"/>
</dbReference>
<protein>
    <recommendedName>
        <fullName evidence="4">Glutamate--cysteine ligase</fullName>
    </recommendedName>
</protein>
<evidence type="ECO:0000313" key="3">
    <source>
        <dbReference type="Proteomes" id="UP000264006"/>
    </source>
</evidence>